<dbReference type="EMBL" id="CP080590">
    <property type="protein sequence ID" value="QYO75604.1"/>
    <property type="molecule type" value="Genomic_DNA"/>
</dbReference>
<reference evidence="1 2" key="1">
    <citation type="submission" date="2021-08" db="EMBL/GenBank/DDBJ databases">
        <title>Devosia salina sp. nov., isolated from the South China Sea sediment.</title>
        <authorList>
            <person name="Zhou Z."/>
        </authorList>
    </citation>
    <scope>NUCLEOTIDE SEQUENCE [LARGE SCALE GENOMIC DNA]</scope>
    <source>
        <strain evidence="1 2">SCS-3</strain>
    </source>
</reference>
<keyword evidence="2" id="KW-1185">Reference proteome</keyword>
<gene>
    <name evidence="1" type="ORF">K1X15_13285</name>
</gene>
<accession>A0ABX8WBY5</accession>
<dbReference type="RefSeq" id="WP_220304102.1">
    <property type="nucleotide sequence ID" value="NZ_CP080590.1"/>
</dbReference>
<name>A0ABX8WBY5_9HYPH</name>
<dbReference type="InterPro" id="IPR036866">
    <property type="entry name" value="RibonucZ/Hydroxyglut_hydro"/>
</dbReference>
<dbReference type="Proteomes" id="UP000825799">
    <property type="component" value="Chromosome"/>
</dbReference>
<evidence type="ECO:0000313" key="2">
    <source>
        <dbReference type="Proteomes" id="UP000825799"/>
    </source>
</evidence>
<evidence type="ECO:0000313" key="1">
    <source>
        <dbReference type="EMBL" id="QYO75604.1"/>
    </source>
</evidence>
<dbReference type="Gene3D" id="3.60.15.10">
    <property type="entry name" value="Ribonuclease Z/Hydroxyacylglutathione hydrolase-like"/>
    <property type="match status" value="1"/>
</dbReference>
<proteinExistence type="predicted"/>
<organism evidence="1 2">
    <name type="scientific">Devosia salina</name>
    <dbReference type="NCBI Taxonomy" id="2860336"/>
    <lineage>
        <taxon>Bacteria</taxon>
        <taxon>Pseudomonadati</taxon>
        <taxon>Pseudomonadota</taxon>
        <taxon>Alphaproteobacteria</taxon>
        <taxon>Hyphomicrobiales</taxon>
        <taxon>Devosiaceae</taxon>
        <taxon>Devosia</taxon>
    </lineage>
</organism>
<protein>
    <recommendedName>
        <fullName evidence="3">MBL fold metallo-hydrolase</fullName>
    </recommendedName>
</protein>
<sequence length="375" mass="41989">MTRLTFFPLGNADTTLIRLTDNRLVLLDYADIRNPNDQFESRCDLPVVLRKEMSEAGQTDFAVVCFTHLDNDHICGASDFFWLRHSTAYQGKGRPKIDELWVPAGAITETGLVGNAATIRKEARYRLIEGTGIKVFSRPELLKDFLASHGLTLEDRKHCIVDAGKLVPGFTKEGSAKAEFFVHCPFAWRTDERGLEDRNKDSVVLHVTFMEGGVETKALLGSDVEYGTLCEIVKTSKNHGNEHRLEWDVLKLFHHCSYKSIGPEIGEDETESVDETRWLFEEQSRDGCIIVSPSWEIPQKGTAEDDDIQPPHRQAANHYKRVVADRGGEFKVTMETPDRIRPKPFRIDITAFGAAISYISSSSTGTATSTPVRGG</sequence>
<evidence type="ECO:0008006" key="3">
    <source>
        <dbReference type="Google" id="ProtNLM"/>
    </source>
</evidence>
<dbReference type="SUPFAM" id="SSF56281">
    <property type="entry name" value="Metallo-hydrolase/oxidoreductase"/>
    <property type="match status" value="1"/>
</dbReference>